<dbReference type="Proteomes" id="UP000470470">
    <property type="component" value="Unassembled WGS sequence"/>
</dbReference>
<keyword evidence="4" id="KW-1185">Reference proteome</keyword>
<dbReference type="EMBL" id="JAAGWK010000010">
    <property type="protein sequence ID" value="NEL54184.1"/>
    <property type="molecule type" value="Genomic_DNA"/>
</dbReference>
<proteinExistence type="predicted"/>
<sequence length="218" mass="22849">MSDTVPDDHRAAEHTPDGGATSADAPADGATPPAQSPAMERLGRFTAANMLRSMLPLIVICLVLAGVAALKQNNVDPVTEVETATTVQFAARTADYELEAPAGLPDTWRATSARTDAGQASPGDPVTLELGYYTPEGEYAGFVTSDDARDPALTRVTDGDTEQGSEEIGGQTWTRVETSRGETAFVRDDDGATLVVTGSADEDELRTLAAAVQPQPRT</sequence>
<keyword evidence="2" id="KW-0472">Membrane</keyword>
<dbReference type="RefSeq" id="WP_152729993.1">
    <property type="nucleotide sequence ID" value="NZ_JAABOZ010000004.1"/>
</dbReference>
<dbReference type="InterPro" id="IPR025339">
    <property type="entry name" value="DUF4245"/>
</dbReference>
<gene>
    <name evidence="3" type="ORF">G1H19_09250</name>
</gene>
<name>A0A7K3WCR0_9ACTN</name>
<feature type="compositionally biased region" description="Basic and acidic residues" evidence="1">
    <location>
        <begin position="1"/>
        <end position="16"/>
    </location>
</feature>
<dbReference type="Pfam" id="PF14030">
    <property type="entry name" value="DUF4245"/>
    <property type="match status" value="1"/>
</dbReference>
<accession>A0A7K3WCR0</accession>
<keyword evidence="2" id="KW-0812">Transmembrane</keyword>
<evidence type="ECO:0000313" key="3">
    <source>
        <dbReference type="EMBL" id="NEL54184.1"/>
    </source>
</evidence>
<dbReference type="AlphaFoldDB" id="A0A7K3WCR0"/>
<protein>
    <submittedName>
        <fullName evidence="3">DUF4245 family protein</fullName>
    </submittedName>
</protein>
<comment type="caution">
    <text evidence="3">The sequence shown here is derived from an EMBL/GenBank/DDBJ whole genome shotgun (WGS) entry which is preliminary data.</text>
</comment>
<evidence type="ECO:0000256" key="1">
    <source>
        <dbReference type="SAM" id="MobiDB-lite"/>
    </source>
</evidence>
<feature type="compositionally biased region" description="Low complexity" evidence="1">
    <location>
        <begin position="17"/>
        <end position="33"/>
    </location>
</feature>
<feature type="transmembrane region" description="Helical" evidence="2">
    <location>
        <begin position="51"/>
        <end position="70"/>
    </location>
</feature>
<reference evidence="3 4" key="1">
    <citation type="submission" date="2020-02" db="EMBL/GenBank/DDBJ databases">
        <title>The whole genome sequence of CPCC 205119.</title>
        <authorList>
            <person name="Jiang Z."/>
        </authorList>
    </citation>
    <scope>NUCLEOTIDE SEQUENCE [LARGE SCALE GENOMIC DNA]</scope>
    <source>
        <strain evidence="3 4">CPCC 205119</strain>
    </source>
</reference>
<keyword evidence="2" id="KW-1133">Transmembrane helix</keyword>
<evidence type="ECO:0000313" key="4">
    <source>
        <dbReference type="Proteomes" id="UP000470470"/>
    </source>
</evidence>
<organism evidence="3 4">
    <name type="scientific">Goekera deserti</name>
    <dbReference type="NCBI Taxonomy" id="2497753"/>
    <lineage>
        <taxon>Bacteria</taxon>
        <taxon>Bacillati</taxon>
        <taxon>Actinomycetota</taxon>
        <taxon>Actinomycetes</taxon>
        <taxon>Geodermatophilales</taxon>
        <taxon>Geodermatophilaceae</taxon>
        <taxon>Goekera</taxon>
    </lineage>
</organism>
<feature type="region of interest" description="Disordered" evidence="1">
    <location>
        <begin position="154"/>
        <end position="177"/>
    </location>
</feature>
<feature type="region of interest" description="Disordered" evidence="1">
    <location>
        <begin position="1"/>
        <end position="38"/>
    </location>
</feature>
<evidence type="ECO:0000256" key="2">
    <source>
        <dbReference type="SAM" id="Phobius"/>
    </source>
</evidence>